<reference evidence="6 7" key="1">
    <citation type="submission" date="2019-02" db="EMBL/GenBank/DDBJ databases">
        <authorList>
            <person name="Goldberg S.R."/>
            <person name="Haltli B.A."/>
            <person name="Correa H."/>
            <person name="Russell K.G."/>
        </authorList>
    </citation>
    <scope>NUCLEOTIDE SEQUENCE [LARGE SCALE GENOMIC DNA]</scope>
    <source>
        <strain evidence="6 7">JCM 16186</strain>
    </source>
</reference>
<evidence type="ECO:0000313" key="7">
    <source>
        <dbReference type="Proteomes" id="UP000798808"/>
    </source>
</evidence>
<comment type="function">
    <text evidence="4 5">Removes the 2'-phosphate from RNA via an intermediate in which the phosphate is ADP-ribosylated by NAD followed by a presumed transesterification to release the RNA and generate ADP-ribose 1''-2''-cyclic phosphate (APPR&gt;P). May function as an ADP-ribosylase.</text>
</comment>
<dbReference type="Gene3D" id="3.20.170.30">
    <property type="match status" value="1"/>
</dbReference>
<evidence type="ECO:0000313" key="6">
    <source>
        <dbReference type="EMBL" id="MTI27664.1"/>
    </source>
</evidence>
<evidence type="ECO:0000256" key="3">
    <source>
        <dbReference type="ARBA" id="ARBA00023027"/>
    </source>
</evidence>
<protein>
    <recommendedName>
        <fullName evidence="5">Probable RNA 2'-phosphotransferase</fullName>
        <ecNumber evidence="5">2.7.1.-</ecNumber>
    </recommendedName>
</protein>
<proteinExistence type="inferred from homology"/>
<dbReference type="InterPro" id="IPR002745">
    <property type="entry name" value="Ptrans_KptA/Tpt1"/>
</dbReference>
<name>A0ABW9RWL0_9BACT</name>
<comment type="caution">
    <text evidence="6">The sequence shown here is derived from an EMBL/GenBank/DDBJ whole genome shotgun (WGS) entry which is preliminary data.</text>
</comment>
<dbReference type="Pfam" id="PF01885">
    <property type="entry name" value="PTS_2-RNA"/>
    <property type="match status" value="1"/>
</dbReference>
<organism evidence="6 7">
    <name type="scientific">Fulvivirga kasyanovii</name>
    <dbReference type="NCBI Taxonomy" id="396812"/>
    <lineage>
        <taxon>Bacteria</taxon>
        <taxon>Pseudomonadati</taxon>
        <taxon>Bacteroidota</taxon>
        <taxon>Cytophagia</taxon>
        <taxon>Cytophagales</taxon>
        <taxon>Fulvivirgaceae</taxon>
        <taxon>Fulvivirga</taxon>
    </lineage>
</organism>
<dbReference type="InterPro" id="IPR042080">
    <property type="entry name" value="RNA_2'-PTrans_N"/>
</dbReference>
<keyword evidence="7" id="KW-1185">Reference proteome</keyword>
<dbReference type="NCBIfam" id="NF002014">
    <property type="entry name" value="PRK00819.1-4"/>
    <property type="match status" value="1"/>
</dbReference>
<dbReference type="Proteomes" id="UP000798808">
    <property type="component" value="Unassembled WGS sequence"/>
</dbReference>
<gene>
    <name evidence="5" type="primary">kptA</name>
    <name evidence="6" type="ORF">E1163_22085</name>
</gene>
<dbReference type="EMBL" id="SMLW01000638">
    <property type="protein sequence ID" value="MTI27664.1"/>
    <property type="molecule type" value="Genomic_DNA"/>
</dbReference>
<dbReference type="SUPFAM" id="SSF56399">
    <property type="entry name" value="ADP-ribosylation"/>
    <property type="match status" value="1"/>
</dbReference>
<evidence type="ECO:0000256" key="1">
    <source>
        <dbReference type="ARBA" id="ARBA00009836"/>
    </source>
</evidence>
<evidence type="ECO:0000256" key="4">
    <source>
        <dbReference type="ARBA" id="ARBA00025212"/>
    </source>
</evidence>
<evidence type="ECO:0000256" key="5">
    <source>
        <dbReference type="HAMAP-Rule" id="MF_00299"/>
    </source>
</evidence>
<dbReference type="InterPro" id="IPR022928">
    <property type="entry name" value="RNA_2'-PTrans_KptA"/>
</dbReference>
<dbReference type="PANTHER" id="PTHR12684">
    <property type="entry name" value="PUTATIVE PHOSPHOTRANSFERASE"/>
    <property type="match status" value="1"/>
</dbReference>
<evidence type="ECO:0000256" key="2">
    <source>
        <dbReference type="ARBA" id="ARBA00022679"/>
    </source>
</evidence>
<accession>A0ABW9RWL0</accession>
<dbReference type="Gene3D" id="1.10.10.970">
    <property type="entry name" value="RNA 2'-phosphotransferase, Tpt1/KptA family, N-terminal domain"/>
    <property type="match status" value="1"/>
</dbReference>
<dbReference type="RefSeq" id="WP_155174661.1">
    <property type="nucleotide sequence ID" value="NZ_BAAAFL010000024.1"/>
</dbReference>
<dbReference type="HAMAP" id="MF_00299">
    <property type="entry name" value="KptA"/>
    <property type="match status" value="1"/>
</dbReference>
<dbReference type="EC" id="2.7.1.-" evidence="5"/>
<keyword evidence="3 5" id="KW-0520">NAD</keyword>
<sequence length="185" mass="21382">MIDEKQHTRLSKFISLVLRHKPETIGLELDQEGWADVNELLEKMNARQKRIDMETLNLIVENNNKKRFKFNEDRTRIRASQGHSIQVDLGYCAVEPPEVLYHGTARQNTGNIFKTGISKGSRHHVHLSLDVETAINVGQRHGKPVVLTIKAKAMHNDGYEFYRSDNDVWLTENVPVQYILMENYS</sequence>
<comment type="similarity">
    <text evidence="1 5">Belongs to the KptA/TPT1 family.</text>
</comment>
<dbReference type="InterPro" id="IPR042081">
    <property type="entry name" value="RNA_2'-PTrans_C"/>
</dbReference>
<keyword evidence="2 5" id="KW-0808">Transferase</keyword>
<dbReference type="PANTHER" id="PTHR12684:SF2">
    <property type="entry name" value="TRNA 2'-PHOSPHOTRANSFERASE 1"/>
    <property type="match status" value="1"/>
</dbReference>